<evidence type="ECO:0000313" key="2">
    <source>
        <dbReference type="Proteomes" id="UP000694924"/>
    </source>
</evidence>
<protein>
    <submittedName>
        <fullName evidence="3">Uncharacterized protein PF11_0213-like</fullName>
    </submittedName>
</protein>
<feature type="compositionally biased region" description="Polar residues" evidence="1">
    <location>
        <begin position="164"/>
        <end position="176"/>
    </location>
</feature>
<gene>
    <name evidence="3" type="primary">LOC107065552</name>
</gene>
<feature type="region of interest" description="Disordered" evidence="1">
    <location>
        <begin position="482"/>
        <end position="506"/>
    </location>
</feature>
<accession>A0ABM1I3S5</accession>
<feature type="compositionally biased region" description="Basic and acidic residues" evidence="1">
    <location>
        <begin position="37"/>
        <end position="49"/>
    </location>
</feature>
<dbReference type="Proteomes" id="UP000694924">
    <property type="component" value="Unplaced"/>
</dbReference>
<dbReference type="RefSeq" id="XP_015174862.1">
    <property type="nucleotide sequence ID" value="XM_015319376.1"/>
</dbReference>
<proteinExistence type="predicted"/>
<organism evidence="2 3">
    <name type="scientific">Polistes dominula</name>
    <name type="common">European paper wasp</name>
    <name type="synonym">Vespa dominula</name>
    <dbReference type="NCBI Taxonomy" id="743375"/>
    <lineage>
        <taxon>Eukaryota</taxon>
        <taxon>Metazoa</taxon>
        <taxon>Ecdysozoa</taxon>
        <taxon>Arthropoda</taxon>
        <taxon>Hexapoda</taxon>
        <taxon>Insecta</taxon>
        <taxon>Pterygota</taxon>
        <taxon>Neoptera</taxon>
        <taxon>Endopterygota</taxon>
        <taxon>Hymenoptera</taxon>
        <taxon>Apocrita</taxon>
        <taxon>Aculeata</taxon>
        <taxon>Vespoidea</taxon>
        <taxon>Vespidae</taxon>
        <taxon>Polistinae</taxon>
        <taxon>Polistini</taxon>
        <taxon>Polistes</taxon>
    </lineage>
</organism>
<dbReference type="GeneID" id="107065552"/>
<evidence type="ECO:0000313" key="3">
    <source>
        <dbReference type="RefSeq" id="XP_015174862.1"/>
    </source>
</evidence>
<feature type="region of interest" description="Disordered" evidence="1">
    <location>
        <begin position="1"/>
        <end position="78"/>
    </location>
</feature>
<feature type="compositionally biased region" description="Basic residues" evidence="1">
    <location>
        <begin position="18"/>
        <end position="28"/>
    </location>
</feature>
<keyword evidence="2" id="KW-1185">Reference proteome</keyword>
<feature type="compositionally biased region" description="Polar residues" evidence="1">
    <location>
        <begin position="52"/>
        <end position="64"/>
    </location>
</feature>
<reference evidence="3" key="1">
    <citation type="submission" date="2025-08" db="UniProtKB">
        <authorList>
            <consortium name="RefSeq"/>
        </authorList>
    </citation>
    <scope>IDENTIFICATION</scope>
    <source>
        <tissue evidence="3">Whole body</tissue>
    </source>
</reference>
<sequence length="722" mass="83028">MSPRLRKCRTMDTSGVITRKKAKTRNLKNKNSNSSQDFEKSIENKKNEQPRILNSLNKQYSEENTSSEKSKRSYTSNRFRMIKNLKPKAKKSIANNESVSNIENITCELFNDSSFNLDMNNEKKSMHNLSLTKIVTPKSSPISITLTPQRATKTPKKSPLHLNSPKTHSNVSLTTSKTPRKLMLSVNSPTIFNNSEKSLQNRRKMNKSKLSDDSTSNVKANLNKLKISPKRIHSSSKKILRLSKTPKIIVRSPKKSKNKSSKMRLSNEKRTSFSVLKIEKSPKKDISTKISSRSKKSDVINKSLSRKSDDLNITLTNSNNLSALYQEIISKKPVIILERIPLLENFIRSSKSINNQHPMNSTFNVKQIEKQLCNISNSLKTSFSLNTLNLKSSPQIKRKSNLIVNDTLFHLAPKASSSPLIEKRTHKRSTNFNLTNKTNELNNSSQNNTINVNEKQTNIADETYELFEPKTPCLREQCRKRKAEERDSDNERDNKRTRKVLFAASTSSTSKLQTTALNNKNVELNSPISLFKPESVNKREIRKTQIVKRMPRSLPNSSTNKNTQNSEIKRSLFNSNRKIKQTSSSTLNETKLIENKEKKDIKIHSAKKIPNFHKIHTKLFSKMESLVDNKKRLMNQYKALKSFNVTKLNTPKNVKSSPTNTKNDGYNRFGFRIRKPEATNIVLRKQPPNRQQEKREENRVFLKGVRTNRRFELQMKMRNLPK</sequence>
<feature type="region of interest" description="Disordered" evidence="1">
    <location>
        <begin position="193"/>
        <end position="216"/>
    </location>
</feature>
<name>A0ABM1I3S5_POLDO</name>
<feature type="region of interest" description="Disordered" evidence="1">
    <location>
        <begin position="149"/>
        <end position="176"/>
    </location>
</feature>
<feature type="compositionally biased region" description="Basic and acidic residues" evidence="1">
    <location>
        <begin position="482"/>
        <end position="494"/>
    </location>
</feature>
<evidence type="ECO:0000256" key="1">
    <source>
        <dbReference type="SAM" id="MobiDB-lite"/>
    </source>
</evidence>